<comment type="cofactor">
    <cofactor evidence="2">
        <name>Mg(2+)</name>
        <dbReference type="ChEBI" id="CHEBI:18420"/>
    </cofactor>
</comment>
<dbReference type="Gene3D" id="3.30.160.60">
    <property type="entry name" value="Classic Zinc Finger"/>
    <property type="match status" value="1"/>
</dbReference>
<keyword evidence="1" id="KW-0479">Metal-binding</keyword>
<dbReference type="InterPro" id="IPR013087">
    <property type="entry name" value="Znf_C2H2_type"/>
</dbReference>
<protein>
    <recommendedName>
        <fullName evidence="2">ATP-dependent DNA helicase</fullName>
        <ecNumber evidence="2">5.6.2.3</ecNumber>
    </recommendedName>
</protein>
<feature type="compositionally biased region" description="Basic and acidic residues" evidence="3">
    <location>
        <begin position="943"/>
        <end position="960"/>
    </location>
</feature>
<dbReference type="PANTHER" id="PTHR47642:SF5">
    <property type="entry name" value="ATP-DEPENDENT DNA HELICASE"/>
    <property type="match status" value="1"/>
</dbReference>
<keyword evidence="2" id="KW-0067">ATP-binding</keyword>
<gene>
    <name evidence="6" type="ORF">C1SCF055_LOCUS41767</name>
</gene>
<keyword evidence="2" id="KW-0378">Hydrolase</keyword>
<dbReference type="SUPFAM" id="SSF52540">
    <property type="entry name" value="P-loop containing nucleoside triphosphate hydrolases"/>
    <property type="match status" value="1"/>
</dbReference>
<feature type="domain" description="USP" evidence="5">
    <location>
        <begin position="2076"/>
        <end position="2344"/>
    </location>
</feature>
<evidence type="ECO:0000313" key="8">
    <source>
        <dbReference type="EMBL" id="CAL4804405.1"/>
    </source>
</evidence>
<dbReference type="Gene3D" id="3.90.70.10">
    <property type="entry name" value="Cysteine proteinases"/>
    <property type="match status" value="1"/>
</dbReference>
<keyword evidence="1" id="KW-0862">Zinc</keyword>
<feature type="compositionally biased region" description="Low complexity" evidence="3">
    <location>
        <begin position="4455"/>
        <end position="4466"/>
    </location>
</feature>
<comment type="catalytic activity">
    <reaction evidence="2">
        <text>ATP + H2O = ADP + phosphate + H(+)</text>
        <dbReference type="Rhea" id="RHEA:13065"/>
        <dbReference type="ChEBI" id="CHEBI:15377"/>
        <dbReference type="ChEBI" id="CHEBI:15378"/>
        <dbReference type="ChEBI" id="CHEBI:30616"/>
        <dbReference type="ChEBI" id="CHEBI:43474"/>
        <dbReference type="ChEBI" id="CHEBI:456216"/>
        <dbReference type="EC" id="5.6.2.3"/>
    </reaction>
</comment>
<dbReference type="GO" id="GO:0008270">
    <property type="term" value="F:zinc ion binding"/>
    <property type="evidence" value="ECO:0007669"/>
    <property type="project" value="UniProtKB-KW"/>
</dbReference>
<dbReference type="SMART" id="SM00355">
    <property type="entry name" value="ZnF_C2H2"/>
    <property type="match status" value="5"/>
</dbReference>
<evidence type="ECO:0000313" key="9">
    <source>
        <dbReference type="Proteomes" id="UP001152797"/>
    </source>
</evidence>
<dbReference type="InterPro" id="IPR051055">
    <property type="entry name" value="PIF1_helicase"/>
</dbReference>
<sequence length="4771" mass="530155">MGAVAASSQFCFQTIDGAKLHGLQPTLSCGSPSGLETNRRTNKVVKRSLNRAYARALDQGFAWYRGHSYTAQELSSMGCTAPTERPEPLPSWQDLSMCNQHHSPKRRLVTWQWNCGGLTNAKLDELKAWLGANKVDIAVVLETRWRFDGEWSDPDWNLLHSGTVHDDQSTLLHILRIHDLIALNASSSALGPTYVHYNQASRLDYICVRRMFADGEARRTVYLWQSPFIDQTNTGHAPILCTIAKHWIPPYAMSRFQKVTMQQRRNSRQAFLNQDATWRSFATETQAVLSNHLTRTDPANSIIEQMHQDVMRMFFTSFPAGNNVSSIQPWQTGLPTMLNKWEHRRRFLKAAVCTVQNIITTWHHVARFMHLKRQHRKMATEIRVQLRNTAGVLATPIECMSILNKFVHDTWNGPRRMRITFTQPPGVPFTVQQLVTALAAIPEPVGKAVMGLLIRLALKQAMPCITPWPVWAYLEHRSTSDAIHRASASVEPVHSIWTLSHEAVISGPALCVPQAGQHLSDTLPSVANMSSPDAAVRGNRMIQATDLENLHTLEFGTRLLQLIQDRSWEALEAERDACQYLSSRCIVCAQHFTRIQEMRQHYRQHHPDLWEHVPLKAQQLTNIHSQEAPCGVCGALFKTHTCPVWSQVAMLLVNGACSDPTLDSALRCRCEICGDCFATAADLTQHLQTQHGLHGLTFNVSRDALDHSPACAHCGQIFDTMSGLKTHIVQGKCNYFNPMASAETKPIEDLWRAACLQGTLFEMLRSAHNRMRLTLHCQLCSKVHLRSADLCLHLQSAHSMLWRRAQKLTLLLVDAFYSRNECCCNPSIGIKRGNHVCAPLRQLAMIFHQLDQQPFAPTAITEELLQAILSRKLAGAQKFLLEQLLTNRQFGALWQEDDSSVLVTQEQSAAQQVLEAFTNLAPLFRDSSLKLEPNPKQPKQRRRDPPNRPKESSDKQDNQGEHPPVLQVLRALTNLVIKHDQELQSLRRMDQFILFLSGEPKGALHLMLQETKGWKETLEKKPPVQQPLRQHLILVLLKTLRSRAEQLVKATEKDELYQTSVQKGLMLQDRSFPFHRWDPTTQKLVLDRKTPISATKMEQHLDELLEELLDPQLVIRFHALKAPNPELASIPWTVLLQAIRDLTLLNDSSWCYANSITYCVLWTWLSANLVHDVWGRRFTAMLRFFCNRSTNRVALTSATWFQRIFQLWGPAPGQNDCAEFAQAVLAWLRTPVYDMRWERRVLIENQIQIFDFSSEHAPITLAFTPSMVQHGICDISIMMQNWCQEHSMQAALTQAPVGLCIHIDRMFQDDTGNITKSTCMVPMDVVRVPVFSHGDLRMMLTDYTPVAGTTHFGDDMAGHCQALLRTQPGVMQNNQPFSWLITEDATLPAPVWDIPSAFSCNLKVLWLIRNDCLHLPLIVPRADFQTTAVPTSTAETDELLALLQTQPGCNPVPIPGTTIERSSTTMPPPADGLQTRLRNPMDVVILVETKWSFSSTWEDAEWSYLHTATDQPRSGGVLIMIARSFAHPEQLGFDHILPGDFNCDLKSQHPWVGSTTFQWKNMHVAGSQHQDQQRFQALLRHHGLTALNTWGSSGATFQHGKFAHRDRFHQLCQEVDLAAQRHVPISLDPSDTVLTQVFPYCQHPAGDSGTARNMDSTAGSSTPPTALPAAAMMNFHVMTQIFWPELQNTILHADWTQMPRNARGVTSLKVDVNPSTRLFLLQAVMARRGCLCNPQCNELGVTHVCTLLRQIAMMIHSQDTQIFVPTQFYRPDLEVTLTFLQDDALQQKLLCTLIERDFEQLWQDETILQGLRTRCLICGGHYSTAILLHHLLVQHPQACAWAAQFIFQLPHLLQAMATMLRLMAQLILSHERSIQLQLRQDCFVLFAQDRPEGIIPHLKALAQSWRDQAPKHQDDQKWPTLRTHLVAGVVAELHRRVQQLAASKKGEPLWDLAVEKGTLLPDGSWGFQRWCHDTKQLKRASRPALPMPQMLRNLQSLEDLLQSNSHVQKFHSLKTTQTTVPWLLQLSHRDSDAWYLLQDLCQNTVWPQEGEGLTEGSPTELNFQGRQRLRNLLLELQLDNSGTTCYANSAFLAYMWACLSRRQFQYLDWGARSATLETILTENDGTPFPLDAQEWFGPLLQGWNDQQGQADCAEFGHRLAAWLALDALSNSWERRVITPDATMVHDQGDNTMPLTLQLDPALIDDGEISLTALLKSWSAELGMRAGITNPQDILVIHVERMLLTPSGQLYKHDANITFAWEVQVPTLTPDTAIHHVSYTIVAVTAHLGSDKSGHYQTMLRTYPEVSDITAPSMWMFCDDCRLPERCWVFPPAFSRGITGIWLCRTDRLEMHLMEQPRPSPDTDLLSVLSGQTRLAGLSPLSRPPSLGVLLDEEATAVSNPKRYLAAFHAWTLLASALQSLSSASPAFFFSCSLRGLLSALSYFIVKAVTSSSFRLRAARLPLPDTEAVFRIQSHHRGKLLTASLPAGFCFTATLLLETFLARNPDVSLDAAKTHLLDAPLFGDLRYRRKLYTLSRQFAVPDVSPLLSTLAESPQLHTNLVPPAFFQVLWAALQTQCLTPRVSLPSRALANDNVHVPLPLPLCDLTPAELLFIARGHTHCRLITLPTRGSPETHQRALRGNVISFPQNSVSLLSALPASVDSVSDLLTVFFPPEQNLQPNRCPEFVVRRSRVRDAILWLQTHNPYYADVTLDTEALASLPDHGIPHSLLHAARVLPEATVSVDPGPADAVPDDLLTPSLPTALHAAVLDVEGEATHPIAPWQQALVATDAATESLTVSDPDPVLAASRVTSALDAARALGDLLAPVNQPAPDSQSAYAVTAPASFAWNVDHLFIAVAFNVIHRRALMRAVHAKIRSPSFQQTVHDLQALRSVDFRRVFDILGEHGGIPQALRHQSVSNSMKNLLHMLRIVTSTVPCTDAARTVMRHELCALQLYFGFPALFVTFNPCDTRHPFTCAMHFSHRVADTVPLPDLDAALYDVLKDVNLPRLVADDPVAATKAFHLHVMLFLSHLLGCPPSSSPPDPDQARMPEGVFGKVIAFYGVTELQNRGSLHIHLLLHLAGFTSPQDLIARFTGRLPSLASALTTWASSMQHASLEAIPAAFSIPAAADSLRQLQPFSKKQRAALGPAYEPFLTIASQHWFAADASRRLPIAASAWFDPFLDAQESRPSCLPWPREYLDPSSALPADSWMRLLLYDVRHTVVQCGLHECRPGTCWKGWLGKIRYCRLGFWHWEPCSSQPRAWRRVHGHPLQPTCVIGRVPPSRGLLLPERHHPFFGKTHAAIFAATKSNHDVGLLLRAPPPDASLDAATCLQFMLTNLRTTSFYVTSYSSKVQPQLTNLWSLLMSGQASLDAEIDALPSPLPALSRASRVLHRMISACQKRVHKSMPEMLHFLLGFPEAYKSHAFQRIFLSDVLRAASHLLSEDPPHRLAAEDANILLLPPPDVDPHSDIPSHVRPVAFVPQSLDYTCRGPSLLSWPFYFYVAGVRRCRRSDISSESHVAFFDAAHPLSQSHVQVILLCTTWAIPVLTGTSIPDPVADPERFALLALVLLKPWHDPALQDLLQPLLLDGDPFASWRAALADFETSLHEQASPSLPRAHPFTPVYWSQRCLDLLIHLRNLAGSPLLDLNAAAVRVNPDAAAGVPNSVELPSVTLPADLLADDVVVPPSDPSDSDTAPFSDTLADPVPDLPAAAPTDSSQALPPLCWQEVLDACVGQVFDPDNSFCTHFRAHATFAFPTASPASTSSPLVFPRGWTSVAPTDLLHAASDWSSVLSPTPSASAPSPSTCPSPRCVPAPNPFDLIWSWLQLGRCNQTDGALNLKQAAILSLHAASLHASIQHARSLSATAPSPQLSILLGGPGTGKSYILKLWQELYNTFWPATTKTCALMHTAARLVSGRTLHSALSLPFESLNAKNKSLGDKKESLLDDWAPIRTLLLDECSTISAEVFGSAEFRSCQVKNSNLPWGGLSVHLFGDFCQLPPVLATSLAHASEPPPGLNPSARRRWLQQHAPAQRGRALWLQFPDCILLDYSHRCSGPLATLLAELRSPAGFSAASWALLRRRLIVPNDPRLSELPFCSAAAVIGVTRHSLRALLTLQRATALASAHGHRLLLLPASDRLRRDDRGSSDEPPFLRRVLAVHNLTVTKNLPGYLFLWPQCELILEAVLCPELGITRGCRLRFLDILYHPGQLRPSPNPALPPFIFDRLPAALLVEVPDATWIKEPSLGPGRFLLLCQTRSWLFKPGTADGHYCPATVHRTQFPATNALAFTAYVLQGATVPGILLDLAKPPAQSRDEFWMSLYVLLSRVTSLDHILFFRLPSPAQCQGGPPAWLKSEMARLRTLEQQTLHRLDAHLATSAREDFRALVTQPLLQTSLHPISASSSAAPPLQCSAAPSSSAAPPLRRRAPPSSAAASSAAPAVVVPKARAVVTAGAPAALPEPAPEVAGAPHSISGDSPQKASPKKREMTPVPFQAPPAKLLKFHEVSSTQGFVPELTITLVLRIYTHDAVLVHDHLHDTATQLLWCSDPPIFEYSHRVAWADFLKEQNLDEAKLLKSYQIVPRVASAPTFRKGIYAGGGELGAIQALTLLENYLVGRLAAPTFATTTVKVLCHNHTPYDLTTHFEATNLPAFSFVMSACELPSMAVMDLPPPSRPLKLKLKVASPDTVAIEFHGRTYSLRQNLADCGFPVGGGYLDADDNLVEKGPGATYVRWTEALPFKTLLNIADIIANTFVEVEVHGGTIPPEFLPPCFQVV</sequence>
<dbReference type="InterPro" id="IPR028889">
    <property type="entry name" value="USP"/>
</dbReference>
<dbReference type="EMBL" id="CAMXCT020006620">
    <property type="protein sequence ID" value="CAL1170468.1"/>
    <property type="molecule type" value="Genomic_DNA"/>
</dbReference>
<dbReference type="Gene3D" id="3.40.50.300">
    <property type="entry name" value="P-loop containing nucleotide triphosphate hydrolases"/>
    <property type="match status" value="1"/>
</dbReference>
<dbReference type="InterPro" id="IPR038765">
    <property type="entry name" value="Papain-like_cys_pep_sf"/>
</dbReference>
<comment type="caution">
    <text evidence="6">The sequence shown here is derived from an EMBL/GenBank/DDBJ whole genome shotgun (WGS) entry which is preliminary data.</text>
</comment>
<keyword evidence="9" id="KW-1185">Reference proteome</keyword>
<feature type="region of interest" description="Disordered" evidence="3">
    <location>
        <begin position="3681"/>
        <end position="3715"/>
    </location>
</feature>
<dbReference type="GO" id="GO:0043139">
    <property type="term" value="F:5'-3' DNA helicase activity"/>
    <property type="evidence" value="ECO:0007669"/>
    <property type="project" value="UniProtKB-EC"/>
</dbReference>
<dbReference type="EC" id="5.6.2.3" evidence="2"/>
<dbReference type="GO" id="GO:0005524">
    <property type="term" value="F:ATP binding"/>
    <property type="evidence" value="ECO:0007669"/>
    <property type="project" value="UniProtKB-KW"/>
</dbReference>
<keyword evidence="2" id="KW-0547">Nucleotide-binding</keyword>
<comment type="similarity">
    <text evidence="2">Belongs to the helicase family.</text>
</comment>
<feature type="domain" description="C2H2-type" evidence="4">
    <location>
        <begin position="668"/>
        <end position="691"/>
    </location>
</feature>
<evidence type="ECO:0000313" key="7">
    <source>
        <dbReference type="EMBL" id="CAL1170468.1"/>
    </source>
</evidence>
<dbReference type="SUPFAM" id="SSF54001">
    <property type="entry name" value="Cysteine proteinases"/>
    <property type="match status" value="2"/>
</dbReference>
<dbReference type="PROSITE" id="PS00028">
    <property type="entry name" value="ZINC_FINGER_C2H2_1"/>
    <property type="match status" value="1"/>
</dbReference>
<organism evidence="6">
    <name type="scientific">Cladocopium goreaui</name>
    <dbReference type="NCBI Taxonomy" id="2562237"/>
    <lineage>
        <taxon>Eukaryota</taxon>
        <taxon>Sar</taxon>
        <taxon>Alveolata</taxon>
        <taxon>Dinophyceae</taxon>
        <taxon>Suessiales</taxon>
        <taxon>Symbiodiniaceae</taxon>
        <taxon>Cladocopium</taxon>
    </lineage>
</organism>
<keyword evidence="2" id="KW-0227">DNA damage</keyword>
<evidence type="ECO:0000256" key="2">
    <source>
        <dbReference type="RuleBase" id="RU363044"/>
    </source>
</evidence>
<accession>A0A9P1DW12</accession>
<name>A0A9P1DW12_9DINO</name>
<evidence type="ECO:0000259" key="5">
    <source>
        <dbReference type="PROSITE" id="PS50235"/>
    </source>
</evidence>
<dbReference type="Pfam" id="PF20209">
    <property type="entry name" value="DUF6570"/>
    <property type="match status" value="1"/>
</dbReference>
<dbReference type="GO" id="GO:0016787">
    <property type="term" value="F:hydrolase activity"/>
    <property type="evidence" value="ECO:0007669"/>
    <property type="project" value="UniProtKB-KW"/>
</dbReference>
<keyword evidence="2" id="KW-0233">DNA recombination</keyword>
<evidence type="ECO:0000259" key="4">
    <source>
        <dbReference type="PROSITE" id="PS50157"/>
    </source>
</evidence>
<dbReference type="PROSITE" id="PS50235">
    <property type="entry name" value="USP_3"/>
    <property type="match status" value="1"/>
</dbReference>
<dbReference type="Pfam" id="PF14214">
    <property type="entry name" value="Helitron_like_N"/>
    <property type="match status" value="1"/>
</dbReference>
<feature type="region of interest" description="Disordered" evidence="3">
    <location>
        <begin position="4400"/>
        <end position="4435"/>
    </location>
</feature>
<dbReference type="OrthoDB" id="435564at2759"/>
<dbReference type="GO" id="GO:0006281">
    <property type="term" value="P:DNA repair"/>
    <property type="evidence" value="ECO:0007669"/>
    <property type="project" value="UniProtKB-KW"/>
</dbReference>
<feature type="region of interest" description="Disordered" evidence="3">
    <location>
        <begin position="4455"/>
        <end position="4487"/>
    </location>
</feature>
<dbReference type="GO" id="GO:0000723">
    <property type="term" value="P:telomere maintenance"/>
    <property type="evidence" value="ECO:0007669"/>
    <property type="project" value="InterPro"/>
</dbReference>
<dbReference type="Pfam" id="PF05970">
    <property type="entry name" value="PIF1"/>
    <property type="match status" value="1"/>
</dbReference>
<keyword evidence="1" id="KW-0863">Zinc-finger</keyword>
<dbReference type="EMBL" id="CAMXCT010006620">
    <property type="protein sequence ID" value="CAI4017093.1"/>
    <property type="molecule type" value="Genomic_DNA"/>
</dbReference>
<reference evidence="6" key="1">
    <citation type="submission" date="2022-10" db="EMBL/GenBank/DDBJ databases">
        <authorList>
            <person name="Chen Y."/>
            <person name="Dougan E. K."/>
            <person name="Chan C."/>
            <person name="Rhodes N."/>
            <person name="Thang M."/>
        </authorList>
    </citation>
    <scope>NUCLEOTIDE SEQUENCE</scope>
</reference>
<evidence type="ECO:0000313" key="6">
    <source>
        <dbReference type="EMBL" id="CAI4017093.1"/>
    </source>
</evidence>
<dbReference type="PROSITE" id="PS50157">
    <property type="entry name" value="ZINC_FINGER_C2H2_2"/>
    <property type="match status" value="1"/>
</dbReference>
<dbReference type="InterPro" id="IPR027417">
    <property type="entry name" value="P-loop_NTPase"/>
</dbReference>
<keyword evidence="2" id="KW-0234">DNA repair</keyword>
<dbReference type="PANTHER" id="PTHR47642">
    <property type="entry name" value="ATP-DEPENDENT DNA HELICASE"/>
    <property type="match status" value="1"/>
</dbReference>
<dbReference type="InterPro" id="IPR025476">
    <property type="entry name" value="Helitron_helicase-like"/>
</dbReference>
<feature type="region of interest" description="Disordered" evidence="3">
    <location>
        <begin position="927"/>
        <end position="962"/>
    </location>
</feature>
<evidence type="ECO:0000256" key="1">
    <source>
        <dbReference type="PROSITE-ProRule" id="PRU00042"/>
    </source>
</evidence>
<dbReference type="Proteomes" id="UP001152797">
    <property type="component" value="Unassembled WGS sequence"/>
</dbReference>
<feature type="compositionally biased region" description="Low complexity" evidence="3">
    <location>
        <begin position="3691"/>
        <end position="3714"/>
    </location>
</feature>
<dbReference type="InterPro" id="IPR010285">
    <property type="entry name" value="DNA_helicase_pif1-like_DEAD"/>
</dbReference>
<dbReference type="GO" id="GO:0006310">
    <property type="term" value="P:DNA recombination"/>
    <property type="evidence" value="ECO:0007669"/>
    <property type="project" value="UniProtKB-KW"/>
</dbReference>
<reference evidence="7" key="2">
    <citation type="submission" date="2024-04" db="EMBL/GenBank/DDBJ databases">
        <authorList>
            <person name="Chen Y."/>
            <person name="Shah S."/>
            <person name="Dougan E. K."/>
            <person name="Thang M."/>
            <person name="Chan C."/>
        </authorList>
    </citation>
    <scope>NUCLEOTIDE SEQUENCE [LARGE SCALE GENOMIC DNA]</scope>
</reference>
<evidence type="ECO:0000256" key="3">
    <source>
        <dbReference type="SAM" id="MobiDB-lite"/>
    </source>
</evidence>
<dbReference type="EMBL" id="CAMXCT030006620">
    <property type="protein sequence ID" value="CAL4804405.1"/>
    <property type="molecule type" value="Genomic_DNA"/>
</dbReference>
<dbReference type="InterPro" id="IPR046700">
    <property type="entry name" value="DUF6570"/>
</dbReference>
<keyword evidence="2 8" id="KW-0347">Helicase</keyword>
<proteinExistence type="inferred from homology"/>